<evidence type="ECO:0000313" key="1">
    <source>
        <dbReference type="Proteomes" id="UP000504634"/>
    </source>
</evidence>
<keyword evidence="1" id="KW-1185">Reference proteome</keyword>
<reference evidence="2" key="1">
    <citation type="submission" date="2025-08" db="UniProtKB">
        <authorList>
            <consortium name="RefSeq"/>
        </authorList>
    </citation>
    <scope>IDENTIFICATION</scope>
    <source>
        <strain evidence="2">11010-0011.00</strain>
        <tissue evidence="2">Whole body</tissue>
    </source>
</reference>
<dbReference type="GeneID" id="115624692"/>
<accession>A0A6J2TIV0</accession>
<proteinExistence type="predicted"/>
<evidence type="ECO:0000313" key="2">
    <source>
        <dbReference type="RefSeq" id="XP_030375365.1"/>
    </source>
</evidence>
<dbReference type="Proteomes" id="UP000504634">
    <property type="component" value="Unplaced"/>
</dbReference>
<gene>
    <name evidence="2" type="primary">LOC115624692</name>
</gene>
<name>A0A6J2TIV0_DROLE</name>
<organism evidence="1 2">
    <name type="scientific">Drosophila lebanonensis</name>
    <name type="common">Fruit fly</name>
    <name type="synonym">Scaptodrosophila lebanonensis</name>
    <dbReference type="NCBI Taxonomy" id="7225"/>
    <lineage>
        <taxon>Eukaryota</taxon>
        <taxon>Metazoa</taxon>
        <taxon>Ecdysozoa</taxon>
        <taxon>Arthropoda</taxon>
        <taxon>Hexapoda</taxon>
        <taxon>Insecta</taxon>
        <taxon>Pterygota</taxon>
        <taxon>Neoptera</taxon>
        <taxon>Endopterygota</taxon>
        <taxon>Diptera</taxon>
        <taxon>Brachycera</taxon>
        <taxon>Muscomorpha</taxon>
        <taxon>Ephydroidea</taxon>
        <taxon>Drosophilidae</taxon>
        <taxon>Scaptodrosophila</taxon>
    </lineage>
</organism>
<dbReference type="AlphaFoldDB" id="A0A6J2TIV0"/>
<protein>
    <submittedName>
        <fullName evidence="2">Uncharacterized protein LOC115624692 isoform X4</fullName>
    </submittedName>
</protein>
<dbReference type="RefSeq" id="XP_030375365.1">
    <property type="nucleotide sequence ID" value="XM_030519505.1"/>
</dbReference>
<sequence>MSRIVPVAQRFFRKYPFITNSVVYGSLYVGAEYSQQYVSKRWKPLSEEPEPIDYATIGRYAVMGTTIYAPSLYVCIHL</sequence>